<dbReference type="Gene3D" id="1.20.5.4130">
    <property type="match status" value="1"/>
</dbReference>
<dbReference type="Pfam" id="PF18052">
    <property type="entry name" value="Rx_N"/>
    <property type="match status" value="1"/>
</dbReference>
<keyword evidence="3" id="KW-0547">Nucleotide-binding</keyword>
<dbReference type="InterPro" id="IPR032675">
    <property type="entry name" value="LRR_dom_sf"/>
</dbReference>
<dbReference type="PRINTS" id="PR00364">
    <property type="entry name" value="DISEASERSIST"/>
</dbReference>
<evidence type="ECO:0000313" key="10">
    <source>
        <dbReference type="Proteomes" id="UP000631114"/>
    </source>
</evidence>
<dbReference type="Pfam" id="PF23598">
    <property type="entry name" value="LRR_14"/>
    <property type="match status" value="1"/>
</dbReference>
<dbReference type="InterPro" id="IPR001611">
    <property type="entry name" value="Leu-rich_rpt"/>
</dbReference>
<feature type="domain" description="Disease resistance protein winged helix" evidence="7">
    <location>
        <begin position="415"/>
        <end position="487"/>
    </location>
</feature>
<comment type="caution">
    <text evidence="9">The sequence shown here is derived from an EMBL/GenBank/DDBJ whole genome shotgun (WGS) entry which is preliminary data.</text>
</comment>
<feature type="domain" description="NB-ARC" evidence="5">
    <location>
        <begin position="168"/>
        <end position="332"/>
    </location>
</feature>
<dbReference type="PANTHER" id="PTHR23155">
    <property type="entry name" value="DISEASE RESISTANCE PROTEIN RP"/>
    <property type="match status" value="1"/>
</dbReference>
<gene>
    <name evidence="9" type="ORF">IFM89_014428</name>
</gene>
<organism evidence="9 10">
    <name type="scientific">Coptis chinensis</name>
    <dbReference type="NCBI Taxonomy" id="261450"/>
    <lineage>
        <taxon>Eukaryota</taxon>
        <taxon>Viridiplantae</taxon>
        <taxon>Streptophyta</taxon>
        <taxon>Embryophyta</taxon>
        <taxon>Tracheophyta</taxon>
        <taxon>Spermatophyta</taxon>
        <taxon>Magnoliopsida</taxon>
        <taxon>Ranunculales</taxon>
        <taxon>Ranunculaceae</taxon>
        <taxon>Coptidoideae</taxon>
        <taxon>Coptis</taxon>
    </lineage>
</organism>
<dbReference type="InterPro" id="IPR058922">
    <property type="entry name" value="WHD_DRP"/>
</dbReference>
<dbReference type="SMART" id="SM00369">
    <property type="entry name" value="LRR_TYP"/>
    <property type="match status" value="3"/>
</dbReference>
<dbReference type="Gene3D" id="3.80.10.10">
    <property type="entry name" value="Ribonuclease Inhibitor"/>
    <property type="match status" value="1"/>
</dbReference>
<dbReference type="EMBL" id="JADFTS010000004">
    <property type="protein sequence ID" value="KAF9609234.1"/>
    <property type="molecule type" value="Genomic_DNA"/>
</dbReference>
<dbReference type="InterPro" id="IPR027417">
    <property type="entry name" value="P-loop_NTPase"/>
</dbReference>
<dbReference type="PROSITE" id="PS51450">
    <property type="entry name" value="LRR"/>
    <property type="match status" value="1"/>
</dbReference>
<dbReference type="GO" id="GO:0098542">
    <property type="term" value="P:defense response to other organism"/>
    <property type="evidence" value="ECO:0007669"/>
    <property type="project" value="TreeGrafter"/>
</dbReference>
<protein>
    <recommendedName>
        <fullName evidence="11">Disease resistance RPP13-like protein 4</fullName>
    </recommendedName>
</protein>
<evidence type="ECO:0008006" key="11">
    <source>
        <dbReference type="Google" id="ProtNLM"/>
    </source>
</evidence>
<dbReference type="FunFam" id="1.10.10.10:FF:000322">
    <property type="entry name" value="Probable disease resistance protein At1g63360"/>
    <property type="match status" value="1"/>
</dbReference>
<dbReference type="InterPro" id="IPR042197">
    <property type="entry name" value="Apaf_helical"/>
</dbReference>
<dbReference type="Pfam" id="PF23559">
    <property type="entry name" value="WHD_DRP"/>
    <property type="match status" value="1"/>
</dbReference>
<dbReference type="InterPro" id="IPR003591">
    <property type="entry name" value="Leu-rich_rpt_typical-subtyp"/>
</dbReference>
<evidence type="ECO:0000259" key="7">
    <source>
        <dbReference type="Pfam" id="PF23559"/>
    </source>
</evidence>
<keyword evidence="2" id="KW-0677">Repeat</keyword>
<evidence type="ECO:0000256" key="4">
    <source>
        <dbReference type="ARBA" id="ARBA00022821"/>
    </source>
</evidence>
<dbReference type="Pfam" id="PF00931">
    <property type="entry name" value="NB-ARC"/>
    <property type="match status" value="1"/>
</dbReference>
<dbReference type="PANTHER" id="PTHR23155:SF759">
    <property type="entry name" value="AAA+ ATPASE DOMAIN-CONTAINING PROTEIN"/>
    <property type="match status" value="1"/>
</dbReference>
<dbReference type="SUPFAM" id="SSF52058">
    <property type="entry name" value="L domain-like"/>
    <property type="match status" value="1"/>
</dbReference>
<feature type="domain" description="Disease resistance N-terminal" evidence="6">
    <location>
        <begin position="8"/>
        <end position="93"/>
    </location>
</feature>
<dbReference type="Gene3D" id="3.40.50.300">
    <property type="entry name" value="P-loop containing nucleotide triphosphate hydrolases"/>
    <property type="match status" value="1"/>
</dbReference>
<evidence type="ECO:0000259" key="5">
    <source>
        <dbReference type="Pfam" id="PF00931"/>
    </source>
</evidence>
<keyword evidence="1" id="KW-0433">Leucine-rich repeat</keyword>
<evidence type="ECO:0000256" key="3">
    <source>
        <dbReference type="ARBA" id="ARBA00022741"/>
    </source>
</evidence>
<sequence>MDPLTSAVIQVLVQQLYNSLENEEKTLLGFKEDFEKMKTKLNLMTSFLADAQRLERNSKDYLTFKTSLAQIRDLIYDADDILLDCQTRAAYEEISFFHGYTPRGFSFRHKAGNKLKEINKRIEAMESQLNTYLNPVSQWILSSGEGINRKARRTSHVSASKIIGLREDTNKIIGWITTSESSNRVGIVGMGGLGKTTTAQKIFNDVVDHFDKMIWVSVSQTFSEKEIITSMLRQLGINETVIIDDEMLEIQKALSNKKYLIVMDDVWNNDGDWWRHISSYLPEGEKCNQSIIITTRNESVAKSMGVTRIHHARKLDETESWDLFCTVAANRQTSKDSEFETVGREIVKKCDGLPLAIKTIGGLLSTKTQSLHQWKQVSKNFRNELANRTSVPATLQLSYDDLPAKLKQCILCFSVYPEDYETSAEQLVYWWVGEGFVLGNEEKTAIEVAFECLLELVNRCLVEAVKQRGYDGRVYKCKMHDMVRDLIIKMAKEAAFCSFDEINKQKPEVNSRHLGYTREMDEKLLENNSKLRAFLLMESCPLPVHRNTGLATVNSLRVLDLSTNKLDSIPVEEMWSWIKSQKRLAYLSLRRISSLQELPDWIRKRQNLQILVITECSNLKRLPSCITTLQSLVVLDVDNCPLQCLPRGLGRLTKLQVLSGFKLPSPGKDGTLLVELKDLTNLRVLRINISKQDEIADDEAESLSKLEQLQILSIDTKDCDHEIIPLMDKLLPPISLQELYLRSYHGDTSPIWLNPSSLPELLYLYIEHGELTSVRTDFWGNTGKPWKIEGLCLKYLPRLEMEWKTVCSKMKYIRYLEVSRCHKLQSFPCNVNNYGVWEKEEEERE</sequence>
<dbReference type="GO" id="GO:0043531">
    <property type="term" value="F:ADP binding"/>
    <property type="evidence" value="ECO:0007669"/>
    <property type="project" value="InterPro"/>
</dbReference>
<dbReference type="AlphaFoldDB" id="A0A835LZX5"/>
<evidence type="ECO:0000259" key="8">
    <source>
        <dbReference type="Pfam" id="PF23598"/>
    </source>
</evidence>
<evidence type="ECO:0000256" key="2">
    <source>
        <dbReference type="ARBA" id="ARBA00022737"/>
    </source>
</evidence>
<feature type="domain" description="Disease resistance R13L4/SHOC-2-like LRR" evidence="8">
    <location>
        <begin position="550"/>
        <end position="771"/>
    </location>
</feature>
<accession>A0A835LZX5</accession>
<dbReference type="InterPro" id="IPR041118">
    <property type="entry name" value="Rx_N"/>
</dbReference>
<dbReference type="FunFam" id="3.40.50.300:FF:001091">
    <property type="entry name" value="Probable disease resistance protein At1g61300"/>
    <property type="match status" value="1"/>
</dbReference>
<keyword evidence="10" id="KW-1185">Reference proteome</keyword>
<dbReference type="OrthoDB" id="2973320at2759"/>
<name>A0A835LZX5_9MAGN</name>
<evidence type="ECO:0000256" key="1">
    <source>
        <dbReference type="ARBA" id="ARBA00022614"/>
    </source>
</evidence>
<dbReference type="InterPro" id="IPR036388">
    <property type="entry name" value="WH-like_DNA-bd_sf"/>
</dbReference>
<dbReference type="Gene3D" id="1.10.10.10">
    <property type="entry name" value="Winged helix-like DNA-binding domain superfamily/Winged helix DNA-binding domain"/>
    <property type="match status" value="1"/>
</dbReference>
<keyword evidence="4" id="KW-0611">Plant defense</keyword>
<dbReference type="SUPFAM" id="SSF52540">
    <property type="entry name" value="P-loop containing nucleoside triphosphate hydrolases"/>
    <property type="match status" value="1"/>
</dbReference>
<dbReference type="InterPro" id="IPR055414">
    <property type="entry name" value="LRR_R13L4/SHOC2-like"/>
</dbReference>
<dbReference type="InterPro" id="IPR038005">
    <property type="entry name" value="RX-like_CC"/>
</dbReference>
<dbReference type="InterPro" id="IPR002182">
    <property type="entry name" value="NB-ARC"/>
</dbReference>
<proteinExistence type="predicted"/>
<dbReference type="Proteomes" id="UP000631114">
    <property type="component" value="Unassembled WGS sequence"/>
</dbReference>
<evidence type="ECO:0000313" key="9">
    <source>
        <dbReference type="EMBL" id="KAF9609234.1"/>
    </source>
</evidence>
<dbReference type="Gene3D" id="1.10.8.430">
    <property type="entry name" value="Helical domain of apoptotic protease-activating factors"/>
    <property type="match status" value="1"/>
</dbReference>
<evidence type="ECO:0000259" key="6">
    <source>
        <dbReference type="Pfam" id="PF18052"/>
    </source>
</evidence>
<reference evidence="9 10" key="1">
    <citation type="submission" date="2020-10" db="EMBL/GenBank/DDBJ databases">
        <title>The Coptis chinensis genome and diversification of protoberbering-type alkaloids.</title>
        <authorList>
            <person name="Wang B."/>
            <person name="Shu S."/>
            <person name="Song C."/>
            <person name="Liu Y."/>
        </authorList>
    </citation>
    <scope>NUCLEOTIDE SEQUENCE [LARGE SCALE GENOMIC DNA]</scope>
    <source>
        <strain evidence="9">HL-2020</strain>
        <tissue evidence="9">Leaf</tissue>
    </source>
</reference>
<dbReference type="CDD" id="cd14798">
    <property type="entry name" value="RX-CC_like"/>
    <property type="match status" value="1"/>
</dbReference>
<dbReference type="InterPro" id="IPR044974">
    <property type="entry name" value="Disease_R_plants"/>
</dbReference>
<dbReference type="FunFam" id="1.10.8.430:FF:000003">
    <property type="entry name" value="Probable disease resistance protein At5g66910"/>
    <property type="match status" value="1"/>
</dbReference>